<accession>A0AAV2DZS9</accession>
<keyword evidence="3" id="KW-1185">Reference proteome</keyword>
<dbReference type="AlphaFoldDB" id="A0AAV2DZS9"/>
<evidence type="ECO:0000313" key="3">
    <source>
        <dbReference type="Proteomes" id="UP001497516"/>
    </source>
</evidence>
<reference evidence="2 3" key="1">
    <citation type="submission" date="2024-04" db="EMBL/GenBank/DDBJ databases">
        <authorList>
            <person name="Fracassetti M."/>
        </authorList>
    </citation>
    <scope>NUCLEOTIDE SEQUENCE [LARGE SCALE GENOMIC DNA]</scope>
</reference>
<dbReference type="Proteomes" id="UP001497516">
    <property type="component" value="Chromosome 3"/>
</dbReference>
<feature type="region of interest" description="Disordered" evidence="1">
    <location>
        <begin position="139"/>
        <end position="190"/>
    </location>
</feature>
<protein>
    <submittedName>
        <fullName evidence="2">Uncharacterized protein</fullName>
    </submittedName>
</protein>
<organism evidence="2 3">
    <name type="scientific">Linum trigynum</name>
    <dbReference type="NCBI Taxonomy" id="586398"/>
    <lineage>
        <taxon>Eukaryota</taxon>
        <taxon>Viridiplantae</taxon>
        <taxon>Streptophyta</taxon>
        <taxon>Embryophyta</taxon>
        <taxon>Tracheophyta</taxon>
        <taxon>Spermatophyta</taxon>
        <taxon>Magnoliopsida</taxon>
        <taxon>eudicotyledons</taxon>
        <taxon>Gunneridae</taxon>
        <taxon>Pentapetalae</taxon>
        <taxon>rosids</taxon>
        <taxon>fabids</taxon>
        <taxon>Malpighiales</taxon>
        <taxon>Linaceae</taxon>
        <taxon>Linum</taxon>
    </lineage>
</organism>
<sequence length="221" mass="25689">MGQSSRPCATPQPEPKRNWELMVEQFSRGTDEGCSNSDLPIIGPINSTFLWELEELLRRTKRRGELIEQACAQLAHNRLLPLEEREEFEEASHETFGRMISDMDFERLPPPGLTLEEKVARACESYRLSLVEEKEEVEGAINDNRVEQEELTPKSSRGEEEQEGFIDDSHHSPLPESNFEDQDTSLEEHENPFYDLAWHLALKFMLEDMNGKEKEEVERRK</sequence>
<feature type="compositionally biased region" description="Basic and acidic residues" evidence="1">
    <location>
        <begin position="144"/>
        <end position="159"/>
    </location>
</feature>
<dbReference type="EMBL" id="OZ034816">
    <property type="protein sequence ID" value="CAL1379037.1"/>
    <property type="molecule type" value="Genomic_DNA"/>
</dbReference>
<evidence type="ECO:0000256" key="1">
    <source>
        <dbReference type="SAM" id="MobiDB-lite"/>
    </source>
</evidence>
<proteinExistence type="predicted"/>
<gene>
    <name evidence="2" type="ORF">LTRI10_LOCUS20581</name>
</gene>
<evidence type="ECO:0000313" key="2">
    <source>
        <dbReference type="EMBL" id="CAL1379037.1"/>
    </source>
</evidence>
<name>A0AAV2DZS9_9ROSI</name>